<proteinExistence type="predicted"/>
<dbReference type="PANTHER" id="PTHR10658">
    <property type="entry name" value="PHOSPHATIDYLINOSITOL TRANSFER PROTEIN"/>
    <property type="match status" value="1"/>
</dbReference>
<dbReference type="GO" id="GO:0008525">
    <property type="term" value="F:phosphatidylcholine transporter activity"/>
    <property type="evidence" value="ECO:0007669"/>
    <property type="project" value="TreeGrafter"/>
</dbReference>
<dbReference type="SUPFAM" id="SSF56784">
    <property type="entry name" value="HAD-like"/>
    <property type="match status" value="1"/>
</dbReference>
<accession>A0AAD4ALL8</accession>
<reference evidence="3" key="2">
    <citation type="submission" date="2015-03" db="EMBL/GenBank/DDBJ databases">
        <title>Genome sequence of Pseudoalteromonas citrea.</title>
        <authorList>
            <person name="Xie B.-B."/>
            <person name="Rong J.-C."/>
            <person name="Qin Q.-L."/>
            <person name="Zhang Y.-Z."/>
        </authorList>
    </citation>
    <scope>NUCLEOTIDE SEQUENCE</scope>
    <source>
        <strain evidence="3">DSM 8771</strain>
    </source>
</reference>
<gene>
    <name evidence="3" type="ORF">PCIT_a0845</name>
</gene>
<dbReference type="RefSeq" id="WP_010363584.1">
    <property type="nucleotide sequence ID" value="NZ_AHBZ03000014.1"/>
</dbReference>
<feature type="domain" description="LNS2/PITP" evidence="2">
    <location>
        <begin position="157"/>
        <end position="297"/>
    </location>
</feature>
<organism evidence="3 4">
    <name type="scientific">Pseudoalteromonas citrea</name>
    <dbReference type="NCBI Taxonomy" id="43655"/>
    <lineage>
        <taxon>Bacteria</taxon>
        <taxon>Pseudomonadati</taxon>
        <taxon>Pseudomonadota</taxon>
        <taxon>Gammaproteobacteria</taxon>
        <taxon>Alteromonadales</taxon>
        <taxon>Pseudoalteromonadaceae</taxon>
        <taxon>Pseudoalteromonas</taxon>
    </lineage>
</organism>
<dbReference type="InterPro" id="IPR036412">
    <property type="entry name" value="HAD-like_sf"/>
</dbReference>
<evidence type="ECO:0000256" key="1">
    <source>
        <dbReference type="SAM" id="SignalP"/>
    </source>
</evidence>
<dbReference type="GO" id="GO:0008526">
    <property type="term" value="F:phosphatidylinositol transfer activity"/>
    <property type="evidence" value="ECO:0007669"/>
    <property type="project" value="TreeGrafter"/>
</dbReference>
<dbReference type="InterPro" id="IPR001666">
    <property type="entry name" value="PI_transfer"/>
</dbReference>
<comment type="caution">
    <text evidence="3">The sequence shown here is derived from an EMBL/GenBank/DDBJ whole genome shotgun (WGS) entry which is preliminary data.</text>
</comment>
<dbReference type="Pfam" id="PF24694">
    <property type="entry name" value="LNS2_PITM1-3"/>
    <property type="match status" value="1"/>
</dbReference>
<name>A0AAD4ALL8_9GAMM</name>
<dbReference type="Gene3D" id="3.40.50.1000">
    <property type="entry name" value="HAD superfamily/HAD-like"/>
    <property type="match status" value="1"/>
</dbReference>
<feature type="chain" id="PRO_5042039623" description="LNS2/PITP domain-containing protein" evidence="1">
    <location>
        <begin position="20"/>
        <end position="322"/>
    </location>
</feature>
<evidence type="ECO:0000313" key="4">
    <source>
        <dbReference type="Proteomes" id="UP000016487"/>
    </source>
</evidence>
<protein>
    <recommendedName>
        <fullName evidence="2">LNS2/PITP domain-containing protein</fullName>
    </recommendedName>
</protein>
<dbReference type="Pfam" id="PF24695">
    <property type="entry name" value="PITM1-3"/>
    <property type="match status" value="1"/>
</dbReference>
<feature type="signal peptide" evidence="1">
    <location>
        <begin position="1"/>
        <end position="19"/>
    </location>
</feature>
<dbReference type="GO" id="GO:0005737">
    <property type="term" value="C:cytoplasm"/>
    <property type="evidence" value="ECO:0007669"/>
    <property type="project" value="TreeGrafter"/>
</dbReference>
<dbReference type="GO" id="GO:0035091">
    <property type="term" value="F:phosphatidylinositol binding"/>
    <property type="evidence" value="ECO:0007669"/>
    <property type="project" value="TreeGrafter"/>
</dbReference>
<dbReference type="InterPro" id="IPR031315">
    <property type="entry name" value="LNS2/PITP"/>
</dbReference>
<dbReference type="EMBL" id="AHBZ03000014">
    <property type="protein sequence ID" value="KAF7774404.1"/>
    <property type="molecule type" value="Genomic_DNA"/>
</dbReference>
<dbReference type="InterPro" id="IPR023214">
    <property type="entry name" value="HAD_sf"/>
</dbReference>
<dbReference type="SMART" id="SM00775">
    <property type="entry name" value="LNS2"/>
    <property type="match status" value="1"/>
</dbReference>
<evidence type="ECO:0000259" key="2">
    <source>
        <dbReference type="SMART" id="SM00775"/>
    </source>
</evidence>
<sequence>MKRACLFTALIFSTMSVNALPKCPQPEIMEQPIAPPSFERAPYKNTLNRFITWLPNYHMIHDEIAPAGQPFTATAKFDYGSLAHKDLEFEAVNFYLRGEHDLNWQFITQALTNSDGKASVSLPPLTAGQYQLYAAVPADGSGTKGFITVIDPNTPAVLFDIDGTLTESDAEQIGDYTGIKRAEPKEAAYTLVRRYLDLGYQPVYLTARVYWYAKGTRSWLSWMSLPQGYLRTSLSNETSLFRTAEYKTAQINQLKAKGLNIVRAYGNAKTDAQAFINAGLTPSDSFTIGENAGHFGTTAIHGNSYRAHITEQVDNFQPAQCE</sequence>
<dbReference type="AlphaFoldDB" id="A0AAD4ALL8"/>
<reference evidence="3" key="1">
    <citation type="journal article" date="2012" name="J. Bacteriol.">
        <title>Genome sequences of type strains of seven species of the marine bacterium Pseudoalteromonas.</title>
        <authorList>
            <person name="Xie B.B."/>
            <person name="Shu Y.L."/>
            <person name="Qin Q.L."/>
            <person name="Rong J.C."/>
            <person name="Zhang X.Y."/>
            <person name="Chen X.L."/>
            <person name="Shi M."/>
            <person name="He H.L."/>
            <person name="Zhou B.C."/>
            <person name="Zhang Y.Z."/>
        </authorList>
    </citation>
    <scope>NUCLEOTIDE SEQUENCE</scope>
    <source>
        <strain evidence="3">DSM 8771</strain>
    </source>
</reference>
<dbReference type="Proteomes" id="UP000016487">
    <property type="component" value="Unassembled WGS sequence"/>
</dbReference>
<dbReference type="GO" id="GO:0031210">
    <property type="term" value="F:phosphatidylcholine binding"/>
    <property type="evidence" value="ECO:0007669"/>
    <property type="project" value="TreeGrafter"/>
</dbReference>
<keyword evidence="1" id="KW-0732">Signal</keyword>
<evidence type="ECO:0000313" key="3">
    <source>
        <dbReference type="EMBL" id="KAF7774404.1"/>
    </source>
</evidence>
<dbReference type="PANTHER" id="PTHR10658:SF54">
    <property type="entry name" value="CYTOPLASMIC PHOSPHATIDYLINOSITOL TRANSFER PROTEIN 1"/>
    <property type="match status" value="1"/>
</dbReference>